<protein>
    <recommendedName>
        <fullName evidence="4">Chromo domain-containing protein</fullName>
    </recommendedName>
</protein>
<evidence type="ECO:0000256" key="3">
    <source>
        <dbReference type="SAM" id="MobiDB-lite"/>
    </source>
</evidence>
<keyword evidence="6" id="KW-1185">Reference proteome</keyword>
<feature type="compositionally biased region" description="Acidic residues" evidence="3">
    <location>
        <begin position="1275"/>
        <end position="1300"/>
    </location>
</feature>
<dbReference type="EMBL" id="JAGTXO010000017">
    <property type="protein sequence ID" value="KAG8463191.1"/>
    <property type="molecule type" value="Genomic_DNA"/>
</dbReference>
<proteinExistence type="predicted"/>
<dbReference type="InterPro" id="IPR023779">
    <property type="entry name" value="Chromodomain_CS"/>
</dbReference>
<sequence length="1377" mass="143762">MDAIAAARGASPLELELALAPEPQSACNARAAALLCLQAVADASGRPAAEDALAALDDARGIDRHCHAVRQQIEAKLAWRRADGAVGVDGADGAPALAPAAAPPACAPAHAAGEAAVDQAIITRVRDALRAWATTGTAPSAAVLDDACAAYTARARARKDARTALGPTRAAELLAAAARGGADGADAARALLGGTPRLLVVLLCVPVAAPSGEPPRPVGLLVADRPTDDSRPAALVRYDFAPLDADVAVAVGAHAVALASAIWPLLAAEGEPRPSPVVRSQPRGGDDGARALATFACLDALMTASVGAHGLAGGAGMLPALVARGAAAAQRERQLRAAAERLGGTVAGWPDTGASAAGASVDEEARTYEVEAVVDERRKAGKRVTFEFRIRWRGYDESADTWEPEANVSSDLVAQFRKTRDEQKRRAGGSGSGSGGAGAASASASAPLRAHGVSGAAGKRAAAGAAASARGAAGARAPSVPRARGVESARVDEPAAPSARVAGGATARTRGSVLPGFVVKRSTLNAGPQAVTAQPGARKELRRIAAAVHRLTTQAYRVINKVVCDEAAVASAQAAGAASGGPSTSVHTSTTMDKGTVCAIFSAIGWHKDESTYGAAPRGKPAEQAAAQTKAATARAVGEMAEGVQPVCAVGLTQILNEEATQVSTACLMHPSRVVNGLLRDVVRAAVERDEALVALPEMQRNARVRELCERLLRGDVEGARVGCPAALDRHLPDMVLHKIDYKCTPTDRWNYDRHTTRYFLVQIRNLQHVAEGQALLCRLAHIHTQLTGRPPRYNVAPLRTHNVPRNVRLTANAIWETLPDDERKELRARLKALDLRDHDGEPIKWTGTSGNIPPMSDVRVRYAVFATRFDISNRVFDYAGRERPPADLPWHARRSWVGLAPLPRVPLPGRQPVKSVVTDGVAVHAVGTVLVPKAQAPAGGSGVLHRWRRPDGRIAVALGSELRRAIDVEEAVVVAADPNMGNITTYSAHVGRAAVWRQFTQRARARAAGFARETAKTNAARRRVRKDGRGEEFSVEADEARLGEAHSAKVLDAGKYIAFHRESARVRERAAEHVYDAPARRKERWRRDSGGRSNAARVAEALIAAHCVDGVTRDRLLVCVGKWLRDHKGAQPKGAPPAFQVGLLRELRRRGVAAVFVPEPYTSMHCSMPRLAKGGRLQRCGAELAQNPRLPVAKGGTRTVHALVICPACNGGKKPVHRDYNAARNIFYDVHDMAAHAAGRDTTSTPERFALVLAWWARGEVWEREERMVHGEGDDCDDECDGDDEGDDEGDGDDDDDGSGDGGGGEGDGDGDGDGGGGGDDDDDGGGGGGGDGGGDDGGGRGGGGGGGSRARTPARGAASASAGGGSARGPKRGRR</sequence>
<feature type="compositionally biased region" description="Basic and acidic residues" evidence="3">
    <location>
        <begin position="484"/>
        <end position="493"/>
    </location>
</feature>
<dbReference type="SUPFAM" id="SSF54160">
    <property type="entry name" value="Chromo domain-like"/>
    <property type="match status" value="1"/>
</dbReference>
<dbReference type="CDD" id="cd00024">
    <property type="entry name" value="CD_CSD"/>
    <property type="match status" value="1"/>
</dbReference>
<feature type="compositionally biased region" description="Gly residues" evidence="3">
    <location>
        <begin position="428"/>
        <end position="438"/>
    </location>
</feature>
<feature type="domain" description="Chromo" evidence="4">
    <location>
        <begin position="368"/>
        <end position="428"/>
    </location>
</feature>
<feature type="compositionally biased region" description="Low complexity" evidence="3">
    <location>
        <begin position="469"/>
        <end position="483"/>
    </location>
</feature>
<comment type="caution">
    <text evidence="5">The sequence shown here is derived from an EMBL/GenBank/DDBJ whole genome shotgun (WGS) entry which is preliminary data.</text>
</comment>
<feature type="compositionally biased region" description="Low complexity" evidence="3">
    <location>
        <begin position="498"/>
        <end position="507"/>
    </location>
</feature>
<gene>
    <name evidence="5" type="ORF">KFE25_011188</name>
</gene>
<organism evidence="5 6">
    <name type="scientific">Diacronema lutheri</name>
    <name type="common">Unicellular marine alga</name>
    <name type="synonym">Monochrysis lutheri</name>
    <dbReference type="NCBI Taxonomy" id="2081491"/>
    <lineage>
        <taxon>Eukaryota</taxon>
        <taxon>Haptista</taxon>
        <taxon>Haptophyta</taxon>
        <taxon>Pavlovophyceae</taxon>
        <taxon>Pavlovales</taxon>
        <taxon>Pavlovaceae</taxon>
        <taxon>Diacronema</taxon>
    </lineage>
</organism>
<dbReference type="Gene3D" id="2.40.50.40">
    <property type="match status" value="1"/>
</dbReference>
<dbReference type="SMART" id="SM00298">
    <property type="entry name" value="CHROMO"/>
    <property type="match status" value="1"/>
</dbReference>
<feature type="compositionally biased region" description="Low complexity" evidence="3">
    <location>
        <begin position="1351"/>
        <end position="1363"/>
    </location>
</feature>
<dbReference type="Pfam" id="PF00385">
    <property type="entry name" value="Chromo"/>
    <property type="match status" value="1"/>
</dbReference>
<evidence type="ECO:0000259" key="4">
    <source>
        <dbReference type="PROSITE" id="PS50013"/>
    </source>
</evidence>
<comment type="subcellular location">
    <subcellularLocation>
        <location evidence="1">Nucleus</location>
    </subcellularLocation>
</comment>
<dbReference type="PROSITE" id="PS00598">
    <property type="entry name" value="CHROMO_1"/>
    <property type="match status" value="1"/>
</dbReference>
<evidence type="ECO:0000256" key="1">
    <source>
        <dbReference type="ARBA" id="ARBA00004123"/>
    </source>
</evidence>
<keyword evidence="2" id="KW-0539">Nucleus</keyword>
<evidence type="ECO:0000313" key="6">
    <source>
        <dbReference type="Proteomes" id="UP000751190"/>
    </source>
</evidence>
<feature type="region of interest" description="Disordered" evidence="3">
    <location>
        <begin position="469"/>
        <end position="507"/>
    </location>
</feature>
<dbReference type="InterPro" id="IPR016197">
    <property type="entry name" value="Chromo-like_dom_sf"/>
</dbReference>
<reference evidence="5" key="1">
    <citation type="submission" date="2021-05" db="EMBL/GenBank/DDBJ databases">
        <title>The genome of the haptophyte Pavlova lutheri (Diacronema luteri, Pavlovales) - a model for lipid biosynthesis in eukaryotic algae.</title>
        <authorList>
            <person name="Hulatt C.J."/>
            <person name="Posewitz M.C."/>
        </authorList>
    </citation>
    <scope>NUCLEOTIDE SEQUENCE</scope>
    <source>
        <strain evidence="5">NIVA-4/92</strain>
    </source>
</reference>
<feature type="compositionally biased region" description="Acidic residues" evidence="3">
    <location>
        <begin position="1308"/>
        <end position="1326"/>
    </location>
</feature>
<dbReference type="InterPro" id="IPR051219">
    <property type="entry name" value="Heterochromatin_chromo-domain"/>
</dbReference>
<dbReference type="GO" id="GO:0005634">
    <property type="term" value="C:nucleus"/>
    <property type="evidence" value="ECO:0007669"/>
    <property type="project" value="UniProtKB-SubCell"/>
</dbReference>
<evidence type="ECO:0000256" key="2">
    <source>
        <dbReference type="ARBA" id="ARBA00023242"/>
    </source>
</evidence>
<feature type="region of interest" description="Disordered" evidence="3">
    <location>
        <begin position="1269"/>
        <end position="1377"/>
    </location>
</feature>
<dbReference type="InterPro" id="IPR023780">
    <property type="entry name" value="Chromo_domain"/>
</dbReference>
<dbReference type="PANTHER" id="PTHR22812">
    <property type="entry name" value="CHROMOBOX PROTEIN"/>
    <property type="match status" value="1"/>
</dbReference>
<feature type="compositionally biased region" description="Gly residues" evidence="3">
    <location>
        <begin position="1327"/>
        <end position="1350"/>
    </location>
</feature>
<name>A0A8J6C9N6_DIALT</name>
<dbReference type="PROSITE" id="PS50013">
    <property type="entry name" value="CHROMO_2"/>
    <property type="match status" value="1"/>
</dbReference>
<dbReference type="InterPro" id="IPR000953">
    <property type="entry name" value="Chromo/chromo_shadow_dom"/>
</dbReference>
<evidence type="ECO:0000313" key="5">
    <source>
        <dbReference type="EMBL" id="KAG8463191.1"/>
    </source>
</evidence>
<dbReference type="Proteomes" id="UP000751190">
    <property type="component" value="Unassembled WGS sequence"/>
</dbReference>
<accession>A0A8J6C9N6</accession>
<feature type="region of interest" description="Disordered" evidence="3">
    <location>
        <begin position="418"/>
        <end position="443"/>
    </location>
</feature>